<keyword evidence="3" id="KW-0464">Manganese</keyword>
<comment type="cofactor">
    <cofactor evidence="1">
        <name>Mn(2+)</name>
        <dbReference type="ChEBI" id="CHEBI:29035"/>
    </cofactor>
</comment>
<dbReference type="GO" id="GO:0047828">
    <property type="term" value="F:D-lyxose ketol-isomerase activity"/>
    <property type="evidence" value="ECO:0007669"/>
    <property type="project" value="UniProtKB-EC"/>
</dbReference>
<dbReference type="EC" id="5.3.1.15" evidence="8"/>
<dbReference type="AlphaFoldDB" id="A0A179ENT2"/>
<dbReference type="KEGG" id="eth:CK496_02130"/>
<dbReference type="PATRIC" id="fig|417368.6.peg.2368"/>
<gene>
    <name evidence="9" type="primary">ydaE</name>
    <name evidence="10" type="ORF">A6E74_11075</name>
    <name evidence="9" type="ORF">ETH01_02850</name>
</gene>
<evidence type="ECO:0000256" key="3">
    <source>
        <dbReference type="ARBA" id="ARBA00023211"/>
    </source>
</evidence>
<dbReference type="Pfam" id="PF07385">
    <property type="entry name" value="Lyx_isomer"/>
    <property type="match status" value="1"/>
</dbReference>
<evidence type="ECO:0000256" key="2">
    <source>
        <dbReference type="ARBA" id="ARBA00022723"/>
    </source>
</evidence>
<dbReference type="InterPro" id="IPR011051">
    <property type="entry name" value="RmlC_Cupin_sf"/>
</dbReference>
<comment type="caution">
    <text evidence="10">The sequence shown here is derived from an EMBL/GenBank/DDBJ whole genome shotgun (WGS) entry which is preliminary data.</text>
</comment>
<keyword evidence="11" id="KW-1185">Reference proteome</keyword>
<evidence type="ECO:0000256" key="8">
    <source>
        <dbReference type="ARBA" id="ARBA00044972"/>
    </source>
</evidence>
<evidence type="ECO:0000256" key="7">
    <source>
        <dbReference type="ARBA" id="ARBA00044951"/>
    </source>
</evidence>
<evidence type="ECO:0000256" key="4">
    <source>
        <dbReference type="ARBA" id="ARBA00023235"/>
    </source>
</evidence>
<dbReference type="GO" id="GO:0046872">
    <property type="term" value="F:metal ion binding"/>
    <property type="evidence" value="ECO:0007669"/>
    <property type="project" value="UniProtKB-KW"/>
</dbReference>
<protein>
    <recommendedName>
        <fullName evidence="8">D-lyxose ketol-isomerase</fullName>
        <ecNumber evidence="8">5.3.1.15</ecNumber>
    </recommendedName>
</protein>
<keyword evidence="5" id="KW-0119">Carbohydrate metabolism</keyword>
<accession>A0A179ENT2</accession>
<dbReference type="InterPro" id="IPR010864">
    <property type="entry name" value="D-lyxose_isomer"/>
</dbReference>
<keyword evidence="2" id="KW-0479">Metal-binding</keyword>
<proteinExistence type="inferred from homology"/>
<evidence type="ECO:0000313" key="11">
    <source>
        <dbReference type="Proteomes" id="UP000078516"/>
    </source>
</evidence>
<dbReference type="EMBL" id="LWMN01000017">
    <property type="protein sequence ID" value="OAQ54908.1"/>
    <property type="molecule type" value="Genomic_DNA"/>
</dbReference>
<dbReference type="EMBL" id="BJUG01000001">
    <property type="protein sequence ID" value="GEK35998.1"/>
    <property type="molecule type" value="Genomic_DNA"/>
</dbReference>
<evidence type="ECO:0000256" key="6">
    <source>
        <dbReference type="ARBA" id="ARBA00044907"/>
    </source>
</evidence>
<organism evidence="10 11">
    <name type="scientific">Enterococcus thailandicus</name>
    <dbReference type="NCBI Taxonomy" id="417368"/>
    <lineage>
        <taxon>Bacteria</taxon>
        <taxon>Bacillati</taxon>
        <taxon>Bacillota</taxon>
        <taxon>Bacilli</taxon>
        <taxon>Lactobacillales</taxon>
        <taxon>Enterococcaceae</taxon>
        <taxon>Enterococcus</taxon>
    </lineage>
</organism>
<evidence type="ECO:0000313" key="10">
    <source>
        <dbReference type="EMBL" id="OAQ54908.1"/>
    </source>
</evidence>
<dbReference type="OrthoDB" id="9781654at2"/>
<dbReference type="Proteomes" id="UP000078516">
    <property type="component" value="Unassembled WGS sequence"/>
</dbReference>
<reference evidence="9 12" key="2">
    <citation type="submission" date="2019-07" db="EMBL/GenBank/DDBJ databases">
        <title>Whole genome shotgun sequence of Enterococcus thailandicus NBRC 101867.</title>
        <authorList>
            <person name="Hosoyama A."/>
            <person name="Uohara A."/>
            <person name="Ohji S."/>
            <person name="Ichikawa N."/>
        </authorList>
    </citation>
    <scope>NUCLEOTIDE SEQUENCE [LARGE SCALE GENOMIC DNA]</scope>
    <source>
        <strain evidence="9 12">NBRC 101867</strain>
    </source>
</reference>
<dbReference type="CDD" id="cd20308">
    <property type="entry name" value="cupin_YdaE"/>
    <property type="match status" value="1"/>
</dbReference>
<evidence type="ECO:0000313" key="9">
    <source>
        <dbReference type="EMBL" id="GEK35998.1"/>
    </source>
</evidence>
<dbReference type="GeneID" id="77486434"/>
<keyword evidence="4 10" id="KW-0413">Isomerase</keyword>
<name>A0A179ENT2_ENTTH</name>
<sequence>MDYQTKVKQLFLDSGMIFTDEELETIEFVDFGLGAIEVEGLNLFVYENNERYCGKELALLPYQTCPEHRHPPRKNDLGKRETFRCRKGIVYLYVEGEEPEVLSCELPENNQATYTVRKEIVLRPGDQYTIEPNIKHWFQAGETGAVVTEFSSSSDDASDIFTNPMIQR</sequence>
<dbReference type="RefSeq" id="WP_067485285.1">
    <property type="nucleotide sequence ID" value="NZ_BJUG01000001.1"/>
</dbReference>
<evidence type="ECO:0000313" key="12">
    <source>
        <dbReference type="Proteomes" id="UP000321361"/>
    </source>
</evidence>
<evidence type="ECO:0000256" key="1">
    <source>
        <dbReference type="ARBA" id="ARBA00001936"/>
    </source>
</evidence>
<evidence type="ECO:0000256" key="5">
    <source>
        <dbReference type="ARBA" id="ARBA00023277"/>
    </source>
</evidence>
<comment type="catalytic activity">
    <reaction evidence="6">
        <text>D-lyxose = D-xylulose</text>
        <dbReference type="Rhea" id="RHEA:14201"/>
        <dbReference type="ChEBI" id="CHEBI:16789"/>
        <dbReference type="ChEBI" id="CHEBI:17140"/>
        <dbReference type="EC" id="5.3.1.15"/>
    </reaction>
</comment>
<dbReference type="InterPro" id="IPR014710">
    <property type="entry name" value="RmlC-like_jellyroll"/>
</dbReference>
<dbReference type="SUPFAM" id="SSF51182">
    <property type="entry name" value="RmlC-like cupins"/>
    <property type="match status" value="1"/>
</dbReference>
<dbReference type="Gene3D" id="2.60.120.10">
    <property type="entry name" value="Jelly Rolls"/>
    <property type="match status" value="1"/>
</dbReference>
<comment type="similarity">
    <text evidence="7">Belongs to the D-lyxose ketol-isomerase family.</text>
</comment>
<dbReference type="Proteomes" id="UP000321361">
    <property type="component" value="Unassembled WGS sequence"/>
</dbReference>
<reference evidence="10 11" key="1">
    <citation type="submission" date="2016-04" db="EMBL/GenBank/DDBJ databases">
        <title>Draft genome of an Enterococcus thailandicus strain isolated from bovine feces.</title>
        <authorList>
            <person name="Beukers A.G."/>
            <person name="Zaheer R."/>
            <person name="Goji N."/>
            <person name="Cook S.R."/>
            <person name="Amoako K."/>
            <person name="Chaves A.V."/>
            <person name="Ward M.P."/>
            <person name="Mcallister T.A."/>
        </authorList>
    </citation>
    <scope>NUCLEOTIDE SEQUENCE [LARGE SCALE GENOMIC DNA]</scope>
    <source>
        <strain evidence="10 11">F0711D 46</strain>
    </source>
</reference>